<organism evidence="2 3">
    <name type="scientific">Kribbella voronezhensis</name>
    <dbReference type="NCBI Taxonomy" id="2512212"/>
    <lineage>
        <taxon>Bacteria</taxon>
        <taxon>Bacillati</taxon>
        <taxon>Actinomycetota</taxon>
        <taxon>Actinomycetes</taxon>
        <taxon>Propionibacteriales</taxon>
        <taxon>Kribbellaceae</taxon>
        <taxon>Kribbella</taxon>
    </lineage>
</organism>
<feature type="domain" description="SnoaL-like" evidence="1">
    <location>
        <begin position="34"/>
        <end position="111"/>
    </location>
</feature>
<dbReference type="EMBL" id="SOCE01000001">
    <property type="protein sequence ID" value="TDU86830.1"/>
    <property type="molecule type" value="Genomic_DNA"/>
</dbReference>
<protein>
    <recommendedName>
        <fullName evidence="1">SnoaL-like domain-containing protein</fullName>
    </recommendedName>
</protein>
<dbReference type="AlphaFoldDB" id="A0A4R7T4T0"/>
<dbReference type="InterPro" id="IPR032710">
    <property type="entry name" value="NTF2-like_dom_sf"/>
</dbReference>
<keyword evidence="3" id="KW-1185">Reference proteome</keyword>
<dbReference type="SUPFAM" id="SSF54427">
    <property type="entry name" value="NTF2-like"/>
    <property type="match status" value="1"/>
</dbReference>
<proteinExistence type="predicted"/>
<gene>
    <name evidence="2" type="ORF">EV138_0346</name>
</gene>
<name>A0A4R7T4T0_9ACTN</name>
<dbReference type="InterPro" id="IPR037401">
    <property type="entry name" value="SnoaL-like"/>
</dbReference>
<evidence type="ECO:0000259" key="1">
    <source>
        <dbReference type="Pfam" id="PF12680"/>
    </source>
</evidence>
<reference evidence="2 3" key="1">
    <citation type="submission" date="2019-03" db="EMBL/GenBank/DDBJ databases">
        <title>Genomic Encyclopedia of Type Strains, Phase III (KMG-III): the genomes of soil and plant-associated and newly described type strains.</title>
        <authorList>
            <person name="Whitman W."/>
        </authorList>
    </citation>
    <scope>NUCLEOTIDE SEQUENCE [LARGE SCALE GENOMIC DNA]</scope>
    <source>
        <strain evidence="2 3">VKM Ac-2575</strain>
    </source>
</reference>
<accession>A0A4R7T4T0</accession>
<evidence type="ECO:0000313" key="3">
    <source>
        <dbReference type="Proteomes" id="UP000295151"/>
    </source>
</evidence>
<comment type="caution">
    <text evidence="2">The sequence shown here is derived from an EMBL/GenBank/DDBJ whole genome shotgun (WGS) entry which is preliminary data.</text>
</comment>
<dbReference type="Pfam" id="PF12680">
    <property type="entry name" value="SnoaL_2"/>
    <property type="match status" value="1"/>
</dbReference>
<evidence type="ECO:0000313" key="2">
    <source>
        <dbReference type="EMBL" id="TDU86830.1"/>
    </source>
</evidence>
<dbReference type="Proteomes" id="UP000295151">
    <property type="component" value="Unassembled WGS sequence"/>
</dbReference>
<dbReference type="Gene3D" id="3.10.450.50">
    <property type="match status" value="1"/>
</dbReference>
<sequence>MPKGVAGMTDRNRELLERLWPMDGQLALSAEAEHELRTEGYVLELPQSGERIVGRDTMRSMQQEYPNPPAIEIQRIVGAGDHFVVLGRSDYGGDVYYVANIVEFSDGRIARETRIYGSPFEAPQWRTKYAEPR</sequence>